<dbReference type="GO" id="GO:0046872">
    <property type="term" value="F:metal ion binding"/>
    <property type="evidence" value="ECO:0007669"/>
    <property type="project" value="UniProtKB-KW"/>
</dbReference>
<dbReference type="OrthoDB" id="9765171at2"/>
<sequence>MTQKKYLGTGMIVGIVLTAIAGMVAILIVVYTGSYNISAREDHSSFARWALSTSMVASVRSRADQKPPGFTKNMIAAGAHEYQTMCEHCHGGPGIERANWAEGLVPQPPHLTEAAAHWTPSEVFWLVNHGVKMSGMPAFGATHDEKTLWNITAFVKQLPAMTQAQYQELGDHNKHDH</sequence>
<dbReference type="InterPro" id="IPR009056">
    <property type="entry name" value="Cyt_c-like_dom"/>
</dbReference>
<keyword evidence="5" id="KW-1133">Transmembrane helix</keyword>
<name>A0A6M4M804_9ALTE</name>
<keyword evidence="8" id="KW-1185">Reference proteome</keyword>
<dbReference type="Proteomes" id="UP000219285">
    <property type="component" value="Chromosome"/>
</dbReference>
<dbReference type="InterPro" id="IPR036909">
    <property type="entry name" value="Cyt_c-like_dom_sf"/>
</dbReference>
<keyword evidence="3 4" id="KW-0408">Iron</keyword>
<keyword evidence="1 4" id="KW-0349">Heme</keyword>
<dbReference type="Pfam" id="PF13442">
    <property type="entry name" value="Cytochrome_CBB3"/>
    <property type="match status" value="1"/>
</dbReference>
<keyword evidence="2 4" id="KW-0479">Metal-binding</keyword>
<feature type="domain" description="Cytochrome c" evidence="6">
    <location>
        <begin position="73"/>
        <end position="159"/>
    </location>
</feature>
<evidence type="ECO:0000313" key="8">
    <source>
        <dbReference type="Proteomes" id="UP000219285"/>
    </source>
</evidence>
<proteinExistence type="predicted"/>
<dbReference type="GO" id="GO:0009055">
    <property type="term" value="F:electron transfer activity"/>
    <property type="evidence" value="ECO:0007669"/>
    <property type="project" value="InterPro"/>
</dbReference>
<dbReference type="RefSeq" id="WP_075609304.1">
    <property type="nucleotide sequence ID" value="NZ_CP052766.1"/>
</dbReference>
<keyword evidence="5" id="KW-0472">Membrane</keyword>
<dbReference type="SUPFAM" id="SSF46626">
    <property type="entry name" value="Cytochrome c"/>
    <property type="match status" value="1"/>
</dbReference>
<dbReference type="EMBL" id="CP052766">
    <property type="protein sequence ID" value="QJR79364.1"/>
    <property type="molecule type" value="Genomic_DNA"/>
</dbReference>
<evidence type="ECO:0000256" key="2">
    <source>
        <dbReference type="ARBA" id="ARBA00022723"/>
    </source>
</evidence>
<dbReference type="PROSITE" id="PS51007">
    <property type="entry name" value="CYTC"/>
    <property type="match status" value="1"/>
</dbReference>
<reference evidence="7 8" key="2">
    <citation type="submission" date="2020-04" db="EMBL/GenBank/DDBJ databases">
        <title>Complete genome sequence of Alteromonas pelagimontana 5.12T.</title>
        <authorList>
            <person name="Sinha R.K."/>
            <person name="Krishnan K.P."/>
            <person name="Kurian J.P."/>
        </authorList>
    </citation>
    <scope>NUCLEOTIDE SEQUENCE [LARGE SCALE GENOMIC DNA]</scope>
    <source>
        <strain evidence="7 8">5.12</strain>
    </source>
</reference>
<accession>A0A6M4M804</accession>
<keyword evidence="5" id="KW-0812">Transmembrane</keyword>
<organism evidence="7 8">
    <name type="scientific">Alteromonas pelagimontana</name>
    <dbReference type="NCBI Taxonomy" id="1858656"/>
    <lineage>
        <taxon>Bacteria</taxon>
        <taxon>Pseudomonadati</taxon>
        <taxon>Pseudomonadota</taxon>
        <taxon>Gammaproteobacteria</taxon>
        <taxon>Alteromonadales</taxon>
        <taxon>Alteromonadaceae</taxon>
        <taxon>Alteromonas/Salinimonas group</taxon>
        <taxon>Alteromonas</taxon>
    </lineage>
</organism>
<evidence type="ECO:0000256" key="1">
    <source>
        <dbReference type="ARBA" id="ARBA00022617"/>
    </source>
</evidence>
<protein>
    <submittedName>
        <fullName evidence="7">Cytochrome c</fullName>
    </submittedName>
</protein>
<feature type="transmembrane region" description="Helical" evidence="5">
    <location>
        <begin position="6"/>
        <end position="31"/>
    </location>
</feature>
<evidence type="ECO:0000256" key="5">
    <source>
        <dbReference type="SAM" id="Phobius"/>
    </source>
</evidence>
<dbReference type="GO" id="GO:0020037">
    <property type="term" value="F:heme binding"/>
    <property type="evidence" value="ECO:0007669"/>
    <property type="project" value="InterPro"/>
</dbReference>
<evidence type="ECO:0000259" key="6">
    <source>
        <dbReference type="PROSITE" id="PS51007"/>
    </source>
</evidence>
<dbReference type="KEGG" id="apel:CA267_000405"/>
<dbReference type="AlphaFoldDB" id="A0A6M4M804"/>
<evidence type="ECO:0000256" key="3">
    <source>
        <dbReference type="ARBA" id="ARBA00023004"/>
    </source>
</evidence>
<evidence type="ECO:0000256" key="4">
    <source>
        <dbReference type="PROSITE-ProRule" id="PRU00433"/>
    </source>
</evidence>
<gene>
    <name evidence="7" type="ORF">CA267_000405</name>
</gene>
<reference evidence="8" key="1">
    <citation type="submission" date="2014-12" db="EMBL/GenBank/DDBJ databases">
        <title>Complete genome sequence of a multi-drug resistant Klebsiella pneumoniae.</title>
        <authorList>
            <person name="Hua X."/>
            <person name="Chen Q."/>
            <person name="Li X."/>
            <person name="Feng Y."/>
            <person name="Ruan Z."/>
            <person name="Yu Y."/>
        </authorList>
    </citation>
    <scope>NUCLEOTIDE SEQUENCE [LARGE SCALE GENOMIC DNA]</scope>
    <source>
        <strain evidence="8">5.12</strain>
    </source>
</reference>
<dbReference type="Gene3D" id="1.10.760.10">
    <property type="entry name" value="Cytochrome c-like domain"/>
    <property type="match status" value="1"/>
</dbReference>
<evidence type="ECO:0000313" key="7">
    <source>
        <dbReference type="EMBL" id="QJR79364.1"/>
    </source>
</evidence>